<comment type="caution">
    <text evidence="1">The sequence shown here is derived from an EMBL/GenBank/DDBJ whole genome shotgun (WGS) entry which is preliminary data.</text>
</comment>
<organism evidence="1 2">
    <name type="scientific">Ureaplasma ceti</name>
    <dbReference type="NCBI Taxonomy" id="3119530"/>
    <lineage>
        <taxon>Bacteria</taxon>
        <taxon>Bacillati</taxon>
        <taxon>Mycoplasmatota</taxon>
        <taxon>Mycoplasmoidales</taxon>
        <taxon>Mycoplasmoidaceae</taxon>
        <taxon>Ureaplasma</taxon>
    </lineage>
</organism>
<evidence type="ECO:0000313" key="1">
    <source>
        <dbReference type="EMBL" id="GAA5414824.1"/>
    </source>
</evidence>
<gene>
    <name evidence="1" type="ORF">UREOM_5350</name>
</gene>
<evidence type="ECO:0000313" key="2">
    <source>
        <dbReference type="Proteomes" id="UP001449582"/>
    </source>
</evidence>
<name>A0ABP9UDM6_9BACT</name>
<dbReference type="NCBIfam" id="NF045837">
    <property type="entry name" value="Mplas_Cys_pep"/>
    <property type="match status" value="1"/>
</dbReference>
<dbReference type="Proteomes" id="UP001449582">
    <property type="component" value="Unassembled WGS sequence"/>
</dbReference>
<reference evidence="1" key="1">
    <citation type="submission" date="2024-02" db="EMBL/GenBank/DDBJ databases">
        <title>Draft genome sequence of new strains in genus Ureaplasma.</title>
        <authorList>
            <person name="Nakajima Y."/>
            <person name="Segawa T."/>
        </authorList>
    </citation>
    <scope>NUCLEOTIDE SEQUENCE [LARGE SCALE GENOMIC DNA]</scope>
    <source>
        <strain evidence="1">OM1</strain>
    </source>
</reference>
<keyword evidence="2" id="KW-1185">Reference proteome</keyword>
<dbReference type="EMBL" id="BAABQM010000003">
    <property type="protein sequence ID" value="GAA5414824.1"/>
    <property type="molecule type" value="Genomic_DNA"/>
</dbReference>
<dbReference type="InterPro" id="IPR054779">
    <property type="entry name" value="Cys_pept_put_mycoplasmatota"/>
</dbReference>
<accession>A0ABP9UDM6</accession>
<sequence>MIDEYHKRKLSVDNNMNNSFAVPTTLTSGFSLSNHSHLYYNKYGKFNITYQVPGSWWFASRNYHEYVGYIDTSYLGYNYTEGLCEYIALANLMLYEQLFVDSSLFTEQYFNKYFKLNMYYPDVEDNGPSFKQFDDKHPKDGLVYKLWQNENYKLNLTNGGWLKDSLLKFLKQENNSEAIHTWECNYKYGGYWRAWNSVTHGIPCILGSAPLDTQSVNSWLNHAYTVYGYDNPTSCFLVTMDFGQSDATSVLYSYYVDAWGSYWLELHPKNNFNTPSKNLKKYFWWNNNWYTGPQINNIIFTEGIAHTFNKN</sequence>
<protein>
    <submittedName>
        <fullName evidence="1">Uncharacterized protein</fullName>
    </submittedName>
</protein>
<proteinExistence type="predicted"/>